<accession>A0ABD3W4V2</accession>
<dbReference type="InterPro" id="IPR017218">
    <property type="entry name" value="BLOC-2_complex_Hps6_subunit"/>
</dbReference>
<protein>
    <recommendedName>
        <fullName evidence="1">BLOC-2 complex member HPS6 C-terminal domain-containing protein</fullName>
    </recommendedName>
</protein>
<reference evidence="2 3" key="1">
    <citation type="submission" date="2024-11" db="EMBL/GenBank/DDBJ databases">
        <title>Chromosome-level genome assembly of the freshwater bivalve Anodonta woodiana.</title>
        <authorList>
            <person name="Chen X."/>
        </authorList>
    </citation>
    <scope>NUCLEOTIDE SEQUENCE [LARGE SCALE GENOMIC DNA]</scope>
    <source>
        <strain evidence="2">MN2024</strain>
        <tissue evidence="2">Gills</tissue>
    </source>
</reference>
<evidence type="ECO:0000313" key="2">
    <source>
        <dbReference type="EMBL" id="KAL3868436.1"/>
    </source>
</evidence>
<comment type="caution">
    <text evidence="2">The sequence shown here is derived from an EMBL/GenBank/DDBJ whole genome shotgun (WGS) entry which is preliminary data.</text>
</comment>
<name>A0ABD3W4V2_SINWO</name>
<dbReference type="PANTHER" id="PTHR14696:SF2">
    <property type="entry name" value="BLOC-2 COMPLEX MEMBER HPS6"/>
    <property type="match status" value="1"/>
</dbReference>
<dbReference type="AlphaFoldDB" id="A0ABD3W4V2"/>
<feature type="domain" description="BLOC-2 complex member HPS6 C-terminal" evidence="1">
    <location>
        <begin position="400"/>
        <end position="679"/>
    </location>
</feature>
<keyword evidence="3" id="KW-1185">Reference proteome</keyword>
<proteinExistence type="predicted"/>
<dbReference type="Pfam" id="PF20468">
    <property type="entry name" value="HPS6_C"/>
    <property type="match status" value="1"/>
</dbReference>
<dbReference type="InterPro" id="IPR046822">
    <property type="entry name" value="HPS6_C"/>
</dbReference>
<dbReference type="PANTHER" id="PTHR14696">
    <property type="entry name" value="HERMANSKY-PUDLAK SYNDROME 6 PROTEIN"/>
    <property type="match status" value="1"/>
</dbReference>
<dbReference type="EMBL" id="JBJQND010000008">
    <property type="protein sequence ID" value="KAL3868436.1"/>
    <property type="molecule type" value="Genomic_DNA"/>
</dbReference>
<gene>
    <name evidence="2" type="ORF">ACJMK2_041243</name>
</gene>
<evidence type="ECO:0000313" key="3">
    <source>
        <dbReference type="Proteomes" id="UP001634394"/>
    </source>
</evidence>
<dbReference type="Proteomes" id="UP001634394">
    <property type="component" value="Unassembled WGS sequence"/>
</dbReference>
<sequence length="736" mass="83304">MSVKFAARPLEASFPTCRHKFLEDIIIQHGTIERIWLSPGHIFISVQEGSQLLTVDAQRLDNQQNNSSVHIILDTSSKLLDVLQGVPHTVYTIQTNGCVMCWSFKQESGWLLSQRFDICNAPTAEKAAKGSDAKTGDLIWGPASVLIHNCPASQIHPLTHGVFINTDDVMWNNSVTLLVSIVSGKVTAFVKSSRHDLPDISAHESLDFSSIVNQLLHVLSKQIQPVKNLTRWLLDTSSQSLCLLKEDGCLLVIQERHANGEIKLKNIESRISIVDAGFYQGFLCLADKKNIRIFSLRSEKFMSCIPCPNDEEITGLLRTLHGCVQMGFHTKSHIYFIQVSKPAPIGSCPAVLLESSKFQTDAIHLAHLDQQREISPHDCRKQKNKMLKSWEDQKQHPFSSKLTETVDLLLTEYWKLEQVVRDSLDPVKIIPSSQLMTVKDEVSYLLDARSPMTHSTRQAQLLSLSSQQPWEVLDVLLSYLDIDSEDNLSTSQLQKWLCILTEEGSEVSSSCDLALPLFEQICHLLFTQHPSLLLKFVKRGQMVCDQRVGVSAFIRKRQTLQVYERALRCITDPEKSYHVNEALDATVELLIASEQDGSRLKAQKLLIRHKQWLKALALLSEFQDNSSQHILMYQITLDALIQNNCLVEYSDLIFSMMPRCQSIKSVLPMMEDRTFKKESSTQLDTEKGIENKTLRLSEGKEMNNLDTTTAHAFCKDSQDMDIASVRSHLRSYLQSF</sequence>
<organism evidence="2 3">
    <name type="scientific">Sinanodonta woodiana</name>
    <name type="common">Chinese pond mussel</name>
    <name type="synonym">Anodonta woodiana</name>
    <dbReference type="NCBI Taxonomy" id="1069815"/>
    <lineage>
        <taxon>Eukaryota</taxon>
        <taxon>Metazoa</taxon>
        <taxon>Spiralia</taxon>
        <taxon>Lophotrochozoa</taxon>
        <taxon>Mollusca</taxon>
        <taxon>Bivalvia</taxon>
        <taxon>Autobranchia</taxon>
        <taxon>Heteroconchia</taxon>
        <taxon>Palaeoheterodonta</taxon>
        <taxon>Unionida</taxon>
        <taxon>Unionoidea</taxon>
        <taxon>Unionidae</taxon>
        <taxon>Unioninae</taxon>
        <taxon>Sinanodonta</taxon>
    </lineage>
</organism>
<evidence type="ECO:0000259" key="1">
    <source>
        <dbReference type="Pfam" id="PF20468"/>
    </source>
</evidence>